<reference evidence="1 2" key="1">
    <citation type="submission" date="2021-06" db="EMBL/GenBank/DDBJ databases">
        <authorList>
            <person name="Grouzdev D.S."/>
            <person name="Koziaeva V."/>
        </authorList>
    </citation>
    <scope>NUCLEOTIDE SEQUENCE [LARGE SCALE GENOMIC DNA]</scope>
    <source>
        <strain evidence="1 2">22</strain>
    </source>
</reference>
<organism evidence="1 2">
    <name type="scientific">Prosthecodimorpha staleyi</name>
    <dbReference type="NCBI Taxonomy" id="2840188"/>
    <lineage>
        <taxon>Bacteria</taxon>
        <taxon>Pseudomonadati</taxon>
        <taxon>Pseudomonadota</taxon>
        <taxon>Alphaproteobacteria</taxon>
        <taxon>Hyphomicrobiales</taxon>
        <taxon>Ancalomicrobiaceae</taxon>
        <taxon>Prosthecodimorpha</taxon>
    </lineage>
</organism>
<name>A0A947D5Z4_9HYPH</name>
<keyword evidence="2" id="KW-1185">Reference proteome</keyword>
<proteinExistence type="predicted"/>
<dbReference type="RefSeq" id="WP_261967410.1">
    <property type="nucleotide sequence ID" value="NZ_JAHHZF010000002.1"/>
</dbReference>
<dbReference type="Proteomes" id="UP000766595">
    <property type="component" value="Unassembled WGS sequence"/>
</dbReference>
<evidence type="ECO:0000313" key="2">
    <source>
        <dbReference type="Proteomes" id="UP000766595"/>
    </source>
</evidence>
<evidence type="ECO:0000313" key="1">
    <source>
        <dbReference type="EMBL" id="MBT9288757.1"/>
    </source>
</evidence>
<dbReference type="Gene3D" id="3.30.420.10">
    <property type="entry name" value="Ribonuclease H-like superfamily/Ribonuclease H"/>
    <property type="match status" value="1"/>
</dbReference>
<dbReference type="AlphaFoldDB" id="A0A947D5Z4"/>
<gene>
    <name evidence="1" type="ORF">KL771_04810</name>
</gene>
<dbReference type="GO" id="GO:0003676">
    <property type="term" value="F:nucleic acid binding"/>
    <property type="evidence" value="ECO:0007669"/>
    <property type="project" value="InterPro"/>
</dbReference>
<dbReference type="EMBL" id="JAHHZF010000002">
    <property type="protein sequence ID" value="MBT9288757.1"/>
    <property type="molecule type" value="Genomic_DNA"/>
</dbReference>
<evidence type="ECO:0008006" key="3">
    <source>
        <dbReference type="Google" id="ProtNLM"/>
    </source>
</evidence>
<comment type="caution">
    <text evidence="1">The sequence shown here is derived from an EMBL/GenBank/DDBJ whole genome shotgun (WGS) entry which is preliminary data.</text>
</comment>
<sequence length="164" mass="18234">MTNSGKWYPARYKQIQTNQTVDAYIIGIDSNTGHSSAAWMVLDESGIVLDQNAFVSHGKSDERRGQSAAAYRALEILPYSGSIRFCTDNTGLIGNIVKYSSIDSLLTNSKGRKVSGAEIWSRFIECKRDKALAVHVQFVNPHTEPHKSRFTALRELAARALNEK</sequence>
<protein>
    <recommendedName>
        <fullName evidence="3">RNase H type-1 domain-containing protein</fullName>
    </recommendedName>
</protein>
<dbReference type="InterPro" id="IPR036397">
    <property type="entry name" value="RNaseH_sf"/>
</dbReference>
<accession>A0A947D5Z4</accession>